<dbReference type="GO" id="GO:0005737">
    <property type="term" value="C:cytoplasm"/>
    <property type="evidence" value="ECO:0007669"/>
    <property type="project" value="UniProtKB-SubCell"/>
</dbReference>
<dbReference type="SMART" id="SM01288">
    <property type="entry name" value="FISNA"/>
    <property type="match status" value="1"/>
</dbReference>
<dbReference type="SMART" id="SM00449">
    <property type="entry name" value="SPRY"/>
    <property type="match status" value="1"/>
</dbReference>
<evidence type="ECO:0000256" key="5">
    <source>
        <dbReference type="ARBA" id="ARBA00022741"/>
    </source>
</evidence>
<dbReference type="Gene3D" id="3.80.10.10">
    <property type="entry name" value="Ribonuclease Inhibitor"/>
    <property type="match status" value="1"/>
</dbReference>
<evidence type="ECO:0000313" key="10">
    <source>
        <dbReference type="Proteomes" id="UP001591681"/>
    </source>
</evidence>
<evidence type="ECO:0000256" key="3">
    <source>
        <dbReference type="ARBA" id="ARBA00022614"/>
    </source>
</evidence>
<evidence type="ECO:0000256" key="4">
    <source>
        <dbReference type="ARBA" id="ARBA00022737"/>
    </source>
</evidence>
<dbReference type="InterPro" id="IPR003879">
    <property type="entry name" value="Butyrophylin_SPRY"/>
</dbReference>
<dbReference type="InterPro" id="IPR029495">
    <property type="entry name" value="NACHT-assoc"/>
</dbReference>
<dbReference type="GO" id="GO:0005524">
    <property type="term" value="F:ATP binding"/>
    <property type="evidence" value="ECO:0007669"/>
    <property type="project" value="UniProtKB-KW"/>
</dbReference>
<dbReference type="FunFam" id="3.40.50.300:FF:000210">
    <property type="entry name" value="Si:dkey-16p6.1"/>
    <property type="match status" value="1"/>
</dbReference>
<dbReference type="InterPro" id="IPR041075">
    <property type="entry name" value="NOD1/2_WH"/>
</dbReference>
<dbReference type="Pfam" id="PF13516">
    <property type="entry name" value="LRR_6"/>
    <property type="match status" value="2"/>
</dbReference>
<dbReference type="SUPFAM" id="SSF49899">
    <property type="entry name" value="Concanavalin A-like lectins/glucanases"/>
    <property type="match status" value="1"/>
</dbReference>
<evidence type="ECO:0000313" key="9">
    <source>
        <dbReference type="EMBL" id="KAL2086302.1"/>
    </source>
</evidence>
<dbReference type="InterPro" id="IPR001870">
    <property type="entry name" value="B30.2/SPRY"/>
</dbReference>
<dbReference type="PANTHER" id="PTHR24106">
    <property type="entry name" value="NACHT, LRR AND CARD DOMAINS-CONTAINING"/>
    <property type="match status" value="1"/>
</dbReference>
<dbReference type="InterPro" id="IPR001611">
    <property type="entry name" value="Leu-rich_rpt"/>
</dbReference>
<dbReference type="Gene3D" id="3.40.50.300">
    <property type="entry name" value="P-loop containing nucleotide triphosphate hydrolases"/>
    <property type="match status" value="1"/>
</dbReference>
<evidence type="ECO:0000256" key="1">
    <source>
        <dbReference type="ARBA" id="ARBA00004496"/>
    </source>
</evidence>
<dbReference type="InterPro" id="IPR007111">
    <property type="entry name" value="NACHT_NTPase"/>
</dbReference>
<dbReference type="PROSITE" id="PS50837">
    <property type="entry name" value="NACHT"/>
    <property type="match status" value="1"/>
</dbReference>
<dbReference type="Pfam" id="PF17779">
    <property type="entry name" value="WHD_NOD2"/>
    <property type="match status" value="1"/>
</dbReference>
<dbReference type="Gene3D" id="2.60.120.920">
    <property type="match status" value="1"/>
</dbReference>
<dbReference type="InterPro" id="IPR006574">
    <property type="entry name" value="PRY"/>
</dbReference>
<dbReference type="EMBL" id="JBHFQA010000015">
    <property type="protein sequence ID" value="KAL2086302.1"/>
    <property type="molecule type" value="Genomic_DNA"/>
</dbReference>
<dbReference type="InterPro" id="IPR041267">
    <property type="entry name" value="NLRP_HD2"/>
</dbReference>
<dbReference type="InterPro" id="IPR003877">
    <property type="entry name" value="SPRY_dom"/>
</dbReference>
<comment type="subcellular location">
    <subcellularLocation>
        <location evidence="1">Cytoplasm</location>
    </subcellularLocation>
</comment>
<keyword evidence="4" id="KW-0677">Repeat</keyword>
<dbReference type="SUPFAM" id="SSF52047">
    <property type="entry name" value="RNI-like"/>
    <property type="match status" value="1"/>
</dbReference>
<keyword evidence="2" id="KW-0963">Cytoplasm</keyword>
<feature type="domain" description="NACHT" evidence="8">
    <location>
        <begin position="98"/>
        <end position="231"/>
    </location>
</feature>
<dbReference type="PRINTS" id="PR01407">
    <property type="entry name" value="BUTYPHLNCDUF"/>
</dbReference>
<dbReference type="AlphaFoldDB" id="A0ABD1JGL6"/>
<dbReference type="Pfam" id="PF05729">
    <property type="entry name" value="NACHT"/>
    <property type="match status" value="1"/>
</dbReference>
<evidence type="ECO:0000259" key="8">
    <source>
        <dbReference type="PROSITE" id="PS50837"/>
    </source>
</evidence>
<dbReference type="InterPro" id="IPR032675">
    <property type="entry name" value="LRR_dom_sf"/>
</dbReference>
<gene>
    <name evidence="9" type="ORF">ACEWY4_017361</name>
</gene>
<dbReference type="Proteomes" id="UP001591681">
    <property type="component" value="Unassembled WGS sequence"/>
</dbReference>
<dbReference type="PROSITE" id="PS50188">
    <property type="entry name" value="B302_SPRY"/>
    <property type="match status" value="1"/>
</dbReference>
<evidence type="ECO:0000256" key="6">
    <source>
        <dbReference type="ARBA" id="ARBA00022840"/>
    </source>
</evidence>
<name>A0ABD1JGL6_9TELE</name>
<comment type="caution">
    <text evidence="9">The sequence shown here is derived from an EMBL/GenBank/DDBJ whole genome shotgun (WGS) entry which is preliminary data.</text>
</comment>
<dbReference type="Pfam" id="PF14484">
    <property type="entry name" value="FISNA"/>
    <property type="match status" value="1"/>
</dbReference>
<accession>A0ABD1JGL6</accession>
<dbReference type="SMART" id="SM00368">
    <property type="entry name" value="LRR_RI"/>
    <property type="match status" value="3"/>
</dbReference>
<organism evidence="9 10">
    <name type="scientific">Coilia grayii</name>
    <name type="common">Gray's grenadier anchovy</name>
    <dbReference type="NCBI Taxonomy" id="363190"/>
    <lineage>
        <taxon>Eukaryota</taxon>
        <taxon>Metazoa</taxon>
        <taxon>Chordata</taxon>
        <taxon>Craniata</taxon>
        <taxon>Vertebrata</taxon>
        <taxon>Euteleostomi</taxon>
        <taxon>Actinopterygii</taxon>
        <taxon>Neopterygii</taxon>
        <taxon>Teleostei</taxon>
        <taxon>Clupei</taxon>
        <taxon>Clupeiformes</taxon>
        <taxon>Clupeoidei</taxon>
        <taxon>Engraulidae</taxon>
        <taxon>Coilinae</taxon>
        <taxon>Coilia</taxon>
    </lineage>
</organism>
<keyword evidence="10" id="KW-1185">Reference proteome</keyword>
<dbReference type="InterPro" id="IPR051261">
    <property type="entry name" value="NLR"/>
</dbReference>
<keyword evidence="5" id="KW-0547">Nucleotide-binding</keyword>
<keyword evidence="3" id="KW-0433">Leucine-rich repeat</keyword>
<proteinExistence type="predicted"/>
<dbReference type="Pfam" id="PF13765">
    <property type="entry name" value="PRY"/>
    <property type="match status" value="1"/>
</dbReference>
<dbReference type="InterPro" id="IPR013320">
    <property type="entry name" value="ConA-like_dom_sf"/>
</dbReference>
<evidence type="ECO:0000259" key="7">
    <source>
        <dbReference type="PROSITE" id="PS50188"/>
    </source>
</evidence>
<reference evidence="9 10" key="1">
    <citation type="submission" date="2024-09" db="EMBL/GenBank/DDBJ databases">
        <title>A chromosome-level genome assembly of Gray's grenadier anchovy, Coilia grayii.</title>
        <authorList>
            <person name="Fu Z."/>
        </authorList>
    </citation>
    <scope>NUCLEOTIDE SEQUENCE [LARGE SCALE GENOMIC DNA]</scope>
    <source>
        <strain evidence="9">G4</strain>
        <tissue evidence="9">Muscle</tissue>
    </source>
</reference>
<dbReference type="InterPro" id="IPR027417">
    <property type="entry name" value="P-loop_NTPase"/>
</dbReference>
<dbReference type="SMART" id="SM00589">
    <property type="entry name" value="PRY"/>
    <property type="match status" value="1"/>
</dbReference>
<dbReference type="Pfam" id="PF00622">
    <property type="entry name" value="SPRY"/>
    <property type="match status" value="1"/>
</dbReference>
<dbReference type="Pfam" id="PF17776">
    <property type="entry name" value="NLRC4_HD2"/>
    <property type="match status" value="1"/>
</dbReference>
<protein>
    <submittedName>
        <fullName evidence="9">Uncharacterized protein</fullName>
    </submittedName>
</protein>
<keyword evidence="6" id="KW-0067">ATP-binding</keyword>
<sequence>MFFCCIYLSKTDVCVNSSCSPEDVSGYLKEKLKKQVQNIREGIEETKKPLDEIYTKLFITQARAAKEHEICEMDSTDQSSHGKEIECNSIFQQDVKPRTVLTKGNAGIGKTVCIQKFVLDWVEGRANQNIKLMLVLPFRELSLLEGKYSLHSLLCELYPELTNLKDPKFYNSNETALIFDGLDESRFQLNFSKKLVADMNQITTVDVLISSLIKGKLLDSALLWITSRPAAAQNISAYIDQITEVQGFNDPQKEEYFHKKINNPGFVDKIISHIKSSRILYIMCQIPLFCWLAATVFQKMLEISTKELPKNLTSMYCHFLLIETYRTHQKNHGSDERDNKKLLKSHQEIILRVAKLAFLQLNRSTVIFEEKDLEECGIEAKDTLFSDTCTEILKVEPPFYVKFHKTMYEFVHLSIQEFLAAFYAFHCFSNKNLEPLKAFLAQRKKTVSEDLCIDEFLKMAVNKALDSKTGHFDLFVRFLHGFTLESNRIVLDYLLPQMQVDTETMGKITKNLRVVQRKNISAERCLNLFHCLSEMNDCSVQEEVQNFLNSEKGCVKTLSMAHCSGIAYMLQLSEVQEVFDLTKYNTSDEGRKRLVPAVKNCVKAILTGCKLTENSCDIVASALQSENSPLRELDLSDNDLQDFGMQILCTGMGSPNCKLEKLKLSCCGITEAGCKTLASTLDSNPSCLKELDLSRNSPGVKGKRMLSTVQKSLHFTMSFHDEAEHWLKSGLRKYAYKITLDPKTAHRKLRWKNQKVYVDTQEQTHPNYPEQFQHCQQFLCNEGLRGKAYWEADWNKHAVLGVAYKNIQRNGQDESKFGCNNKSWSLECFIGSYVYKHNNLTETIPAPRCRAGRVGVFLDWKSGTLSFYSISSGALSHLHTFHTKFTETLYPGFEVSNSVTLWQPTKKQGSDS</sequence>
<evidence type="ECO:0000256" key="2">
    <source>
        <dbReference type="ARBA" id="ARBA00022490"/>
    </source>
</evidence>
<feature type="domain" description="B30.2/SPRY" evidence="7">
    <location>
        <begin position="718"/>
        <end position="912"/>
    </location>
</feature>
<dbReference type="InterPro" id="IPR043136">
    <property type="entry name" value="B30.2/SPRY_sf"/>
</dbReference>